<accession>Q07GV1</accession>
<reference evidence="2" key="1">
    <citation type="submission" date="2006-09" db="EMBL/GenBank/DDBJ databases">
        <title>Complete sequence of Rhodopseudomonas palustris BisA53.</title>
        <authorList>
            <consortium name="US DOE Joint Genome Institute"/>
            <person name="Copeland A."/>
            <person name="Lucas S."/>
            <person name="Lapidus A."/>
            <person name="Barry K."/>
            <person name="Detter J.C."/>
            <person name="Glavina del Rio T."/>
            <person name="Hammon N."/>
            <person name="Israni S."/>
            <person name="Dalin E."/>
            <person name="Tice H."/>
            <person name="Pitluck S."/>
            <person name="Chain P."/>
            <person name="Malfatti S."/>
            <person name="Shin M."/>
            <person name="Vergez L."/>
            <person name="Schmutz J."/>
            <person name="Larimer F."/>
            <person name="Land M."/>
            <person name="Hauser L."/>
            <person name="Pelletier D.A."/>
            <person name="Kyrpides N."/>
            <person name="Kim E."/>
            <person name="Harwood C.S."/>
            <person name="Oda Y."/>
            <person name="Richardson P."/>
        </authorList>
    </citation>
    <scope>NUCLEOTIDE SEQUENCE [LARGE SCALE GENOMIC DNA]</scope>
    <source>
        <strain evidence="2">BisA53</strain>
    </source>
</reference>
<dbReference type="EMBL" id="CP000463">
    <property type="protein sequence ID" value="ABJ08833.1"/>
    <property type="molecule type" value="Genomic_DNA"/>
</dbReference>
<name>Q07GV1_RHOP5</name>
<feature type="chain" id="PRO_5004165716" description="DUF3551 domain-containing protein" evidence="1">
    <location>
        <begin position="23"/>
        <end position="92"/>
    </location>
</feature>
<dbReference type="InterPro" id="IPR021937">
    <property type="entry name" value="DUF3551"/>
</dbReference>
<sequence>MRNLVVAAIALGALGATQLVIAQPAAAAVTYPYCIQGAQDGYPGDCNYATFASCVYTTQGTGGNCVMNPRYSYWDRGYGYGYDEPDGYPAAY</sequence>
<dbReference type="HOGENOM" id="CLU_171100_0_0_5"/>
<evidence type="ECO:0000313" key="2">
    <source>
        <dbReference type="EMBL" id="ABJ08833.1"/>
    </source>
</evidence>
<organism evidence="2">
    <name type="scientific">Rhodopseudomonas palustris (strain BisA53)</name>
    <dbReference type="NCBI Taxonomy" id="316055"/>
    <lineage>
        <taxon>Bacteria</taxon>
        <taxon>Pseudomonadati</taxon>
        <taxon>Pseudomonadota</taxon>
        <taxon>Alphaproteobacteria</taxon>
        <taxon>Hyphomicrobiales</taxon>
        <taxon>Nitrobacteraceae</taxon>
        <taxon>Rhodopseudomonas</taxon>
    </lineage>
</organism>
<proteinExistence type="predicted"/>
<dbReference type="Pfam" id="PF12071">
    <property type="entry name" value="DUF3551"/>
    <property type="match status" value="1"/>
</dbReference>
<protein>
    <recommendedName>
        <fullName evidence="3">DUF3551 domain-containing protein</fullName>
    </recommendedName>
</protein>
<feature type="signal peptide" evidence="1">
    <location>
        <begin position="1"/>
        <end position="22"/>
    </location>
</feature>
<dbReference type="eggNOG" id="ENOG50301PA">
    <property type="taxonomic scope" value="Bacteria"/>
</dbReference>
<dbReference type="OrthoDB" id="8141409at2"/>
<evidence type="ECO:0000256" key="1">
    <source>
        <dbReference type="SAM" id="SignalP"/>
    </source>
</evidence>
<dbReference type="KEGG" id="rpe:RPE_4914"/>
<keyword evidence="1" id="KW-0732">Signal</keyword>
<evidence type="ECO:0008006" key="3">
    <source>
        <dbReference type="Google" id="ProtNLM"/>
    </source>
</evidence>
<gene>
    <name evidence="2" type="ordered locus">RPE_4914</name>
</gene>
<dbReference type="AlphaFoldDB" id="Q07GV1"/>